<name>A0ABN3X6U6_9ACTN</name>
<keyword evidence="1" id="KW-0732">Signal</keyword>
<feature type="chain" id="PRO_5045234341" description="Dirigent protein" evidence="1">
    <location>
        <begin position="33"/>
        <end position="169"/>
    </location>
</feature>
<keyword evidence="3" id="KW-1185">Reference proteome</keyword>
<evidence type="ECO:0000256" key="1">
    <source>
        <dbReference type="SAM" id="SignalP"/>
    </source>
</evidence>
<reference evidence="2 3" key="1">
    <citation type="journal article" date="2019" name="Int. J. Syst. Evol. Microbiol.">
        <title>The Global Catalogue of Microorganisms (GCM) 10K type strain sequencing project: providing services to taxonomists for standard genome sequencing and annotation.</title>
        <authorList>
            <consortium name="The Broad Institute Genomics Platform"/>
            <consortium name="The Broad Institute Genome Sequencing Center for Infectious Disease"/>
            <person name="Wu L."/>
            <person name="Ma J."/>
        </authorList>
    </citation>
    <scope>NUCLEOTIDE SEQUENCE [LARGE SCALE GENOMIC DNA]</scope>
    <source>
        <strain evidence="2 3">JCM 9088</strain>
    </source>
</reference>
<evidence type="ECO:0000313" key="2">
    <source>
        <dbReference type="EMBL" id="GAA2937043.1"/>
    </source>
</evidence>
<dbReference type="InterPro" id="IPR044859">
    <property type="entry name" value="Allene_oxi_cyc_Dirigent"/>
</dbReference>
<organism evidence="2 3">
    <name type="scientific">Streptomyces enissocaesilis</name>
    <dbReference type="NCBI Taxonomy" id="332589"/>
    <lineage>
        <taxon>Bacteria</taxon>
        <taxon>Bacillati</taxon>
        <taxon>Actinomycetota</taxon>
        <taxon>Actinomycetes</taxon>
        <taxon>Kitasatosporales</taxon>
        <taxon>Streptomycetaceae</taxon>
        <taxon>Streptomyces</taxon>
        <taxon>Streptomyces rochei group</taxon>
    </lineage>
</organism>
<accession>A0ABN3X6U6</accession>
<dbReference type="EMBL" id="BAAAUD010000021">
    <property type="protein sequence ID" value="GAA2937043.1"/>
    <property type="molecule type" value="Genomic_DNA"/>
</dbReference>
<evidence type="ECO:0000313" key="3">
    <source>
        <dbReference type="Proteomes" id="UP001500403"/>
    </source>
</evidence>
<sequence>MLRSRARQLSAVVTTAAMAVAATGALAFTAQAAPTPLPETAAKAKVLNWLAHKHSDTMPRSVREGADWTVYAHLYEFKTGKPGKKIGDATTHCSAVEATPQGVVAQCQSVLRTDQGSITMSGSMDMFGPGPYGGDAAVTGGTGTYAEAEGQAEIVIDDDYAKLRISLDD</sequence>
<dbReference type="RefSeq" id="WP_344494067.1">
    <property type="nucleotide sequence ID" value="NZ_BAAAUD010000021.1"/>
</dbReference>
<dbReference type="Proteomes" id="UP001500403">
    <property type="component" value="Unassembled WGS sequence"/>
</dbReference>
<dbReference type="Gene3D" id="2.40.480.10">
    <property type="entry name" value="Allene oxide cyclase-like"/>
    <property type="match status" value="1"/>
</dbReference>
<gene>
    <name evidence="2" type="ORF">GCM10010446_22820</name>
</gene>
<protein>
    <recommendedName>
        <fullName evidence="4">Dirigent protein</fullName>
    </recommendedName>
</protein>
<proteinExistence type="predicted"/>
<comment type="caution">
    <text evidence="2">The sequence shown here is derived from an EMBL/GenBank/DDBJ whole genome shotgun (WGS) entry which is preliminary data.</text>
</comment>
<evidence type="ECO:0008006" key="4">
    <source>
        <dbReference type="Google" id="ProtNLM"/>
    </source>
</evidence>
<feature type="signal peptide" evidence="1">
    <location>
        <begin position="1"/>
        <end position="32"/>
    </location>
</feature>